<dbReference type="PIRSF" id="PIRSF001434">
    <property type="entry name" value="CGS"/>
    <property type="match status" value="1"/>
</dbReference>
<organism evidence="10 11">
    <name type="scientific">Tepidamorphus gemmatus</name>
    <dbReference type="NCBI Taxonomy" id="747076"/>
    <lineage>
        <taxon>Bacteria</taxon>
        <taxon>Pseudomonadati</taxon>
        <taxon>Pseudomonadota</taxon>
        <taxon>Alphaproteobacteria</taxon>
        <taxon>Hyphomicrobiales</taxon>
        <taxon>Tepidamorphaceae</taxon>
        <taxon>Tepidamorphus</taxon>
    </lineage>
</organism>
<dbReference type="FunFam" id="3.40.640.10:FF:000046">
    <property type="entry name" value="Cystathionine gamma-lyase"/>
    <property type="match status" value="1"/>
</dbReference>
<evidence type="ECO:0000256" key="4">
    <source>
        <dbReference type="ARBA" id="ARBA00023239"/>
    </source>
</evidence>
<comment type="pathway">
    <text evidence="5">Amino-acid biosynthesis; L-methionine biosynthesis via de novo pathway; L-homocysteine from L-cystathionine: step 1/1.</text>
</comment>
<dbReference type="InterPro" id="IPR015424">
    <property type="entry name" value="PyrdxlP-dep_Trfase"/>
</dbReference>
<comment type="similarity">
    <text evidence="2 9">Belongs to the trans-sulfuration enzymes family.</text>
</comment>
<sequence>MTGTIRHPTPRGIDTEIVTAGRHPAEQHGFVNPPVYRGSTVLYPDLATFDKRAMPYPYGRMGSPTTDSLEQAVTALEGGAGTVLAASGLSAIAIALQSVLGAGDHLLVTDSCYQPTRKFCTGVLARFGVAVDYYDPRIGAGIEALLRPATKAIFLESPGSQTFEIQDIPAIVGVARKRDLVTLIDNTWATPLFLKPLALGVDISIHAATKYIGGHSDVMLGTVTANARMWPQVRETWSLLGECAGPDVAWLGQRGIRTLAVRLARQMEAGIELARWLEGRPEVERVLHPALPSHPDHALWRRDFTGASSLFSIVLKPGPKAALAAFIDGLELFGLGASWGGYESLVLPFDPRGYRVATRWEAEGPAIRIHVGLEAMADLVADLEAAFARWRAAGGGA</sequence>
<dbReference type="Gene3D" id="3.40.640.10">
    <property type="entry name" value="Type I PLP-dependent aspartate aminotransferase-like (Major domain)"/>
    <property type="match status" value="1"/>
</dbReference>
<reference evidence="10 11" key="1">
    <citation type="submission" date="2019-03" db="EMBL/GenBank/DDBJ databases">
        <title>Genomic Encyclopedia of Type Strains, Phase IV (KMG-IV): sequencing the most valuable type-strain genomes for metagenomic binning, comparative biology and taxonomic classification.</title>
        <authorList>
            <person name="Goeker M."/>
        </authorList>
    </citation>
    <scope>NUCLEOTIDE SEQUENCE [LARGE SCALE GENOMIC DNA]</scope>
    <source>
        <strain evidence="10 11">DSM 19345</strain>
    </source>
</reference>
<dbReference type="PANTHER" id="PTHR43500">
    <property type="entry name" value="CYSTATHIONINE BETA-LYASE-RELATED"/>
    <property type="match status" value="1"/>
</dbReference>
<evidence type="ECO:0000256" key="6">
    <source>
        <dbReference type="ARBA" id="ARBA00047517"/>
    </source>
</evidence>
<comment type="cofactor">
    <cofactor evidence="1 9">
        <name>pyridoxal 5'-phosphate</name>
        <dbReference type="ChEBI" id="CHEBI:597326"/>
    </cofactor>
</comment>
<protein>
    <submittedName>
        <fullName evidence="10">Cystathionine beta-lyase</fullName>
    </submittedName>
</protein>
<dbReference type="Proteomes" id="UP000295678">
    <property type="component" value="Unassembled WGS sequence"/>
</dbReference>
<gene>
    <name evidence="10" type="ORF">EDC22_104161</name>
</gene>
<dbReference type="EMBL" id="SMAK01000004">
    <property type="protein sequence ID" value="TCT11404.1"/>
    <property type="molecule type" value="Genomic_DNA"/>
</dbReference>
<comment type="catalytic activity">
    <reaction evidence="6">
        <text>L,L-cystathionine + H2O = L-homocysteine + pyruvate + NH4(+)</text>
        <dbReference type="Rhea" id="RHEA:13965"/>
        <dbReference type="ChEBI" id="CHEBI:15361"/>
        <dbReference type="ChEBI" id="CHEBI:15377"/>
        <dbReference type="ChEBI" id="CHEBI:28938"/>
        <dbReference type="ChEBI" id="CHEBI:58161"/>
        <dbReference type="ChEBI" id="CHEBI:58199"/>
    </reaction>
</comment>
<dbReference type="InterPro" id="IPR015421">
    <property type="entry name" value="PyrdxlP-dep_Trfase_major"/>
</dbReference>
<dbReference type="GO" id="GO:0019346">
    <property type="term" value="P:transsulfuration"/>
    <property type="evidence" value="ECO:0007669"/>
    <property type="project" value="InterPro"/>
</dbReference>
<dbReference type="NCBIfam" id="TIGR01324">
    <property type="entry name" value="cysta_beta_ly_B"/>
    <property type="match status" value="1"/>
</dbReference>
<evidence type="ECO:0000256" key="5">
    <source>
        <dbReference type="ARBA" id="ARBA00046315"/>
    </source>
</evidence>
<dbReference type="GO" id="GO:0030170">
    <property type="term" value="F:pyridoxal phosphate binding"/>
    <property type="evidence" value="ECO:0007669"/>
    <property type="project" value="InterPro"/>
</dbReference>
<dbReference type="Gene3D" id="3.90.1150.10">
    <property type="entry name" value="Aspartate Aminotransferase, domain 1"/>
    <property type="match status" value="1"/>
</dbReference>
<keyword evidence="4 10" id="KW-0456">Lyase</keyword>
<dbReference type="GO" id="GO:0019450">
    <property type="term" value="P:L-cysteine catabolic process to pyruvate"/>
    <property type="evidence" value="ECO:0007669"/>
    <property type="project" value="TreeGrafter"/>
</dbReference>
<dbReference type="InterPro" id="IPR000277">
    <property type="entry name" value="Cys/Met-Metab_PyrdxlP-dep_enz"/>
</dbReference>
<evidence type="ECO:0000256" key="2">
    <source>
        <dbReference type="ARBA" id="ARBA00009077"/>
    </source>
</evidence>
<evidence type="ECO:0000313" key="11">
    <source>
        <dbReference type="Proteomes" id="UP000295678"/>
    </source>
</evidence>
<keyword evidence="3 8" id="KW-0663">Pyridoxal phosphate</keyword>
<evidence type="ECO:0000256" key="7">
    <source>
        <dbReference type="ARBA" id="ARBA00047625"/>
    </source>
</evidence>
<dbReference type="InterPro" id="IPR006233">
    <property type="entry name" value="Cys_b_lyase_bac"/>
</dbReference>
<dbReference type="PROSITE" id="PS00868">
    <property type="entry name" value="CYS_MET_METAB_PP"/>
    <property type="match status" value="1"/>
</dbReference>
<evidence type="ECO:0000256" key="8">
    <source>
        <dbReference type="PIRSR" id="PIRSR001434-2"/>
    </source>
</evidence>
<dbReference type="RefSeq" id="WP_245499682.1">
    <property type="nucleotide sequence ID" value="NZ_SMAK01000004.1"/>
</dbReference>
<feature type="modified residue" description="N6-(pyridoxal phosphate)lysine" evidence="8">
    <location>
        <position position="210"/>
    </location>
</feature>
<proteinExistence type="inferred from homology"/>
<dbReference type="CDD" id="cd00614">
    <property type="entry name" value="CGS_like"/>
    <property type="match status" value="1"/>
</dbReference>
<comment type="caution">
    <text evidence="10">The sequence shown here is derived from an EMBL/GenBank/DDBJ whole genome shotgun (WGS) entry which is preliminary data.</text>
</comment>
<keyword evidence="11" id="KW-1185">Reference proteome</keyword>
<accession>A0A4R3MCH5</accession>
<dbReference type="SUPFAM" id="SSF53383">
    <property type="entry name" value="PLP-dependent transferases"/>
    <property type="match status" value="1"/>
</dbReference>
<evidence type="ECO:0000313" key="10">
    <source>
        <dbReference type="EMBL" id="TCT11404.1"/>
    </source>
</evidence>
<comment type="catalytic activity">
    <reaction evidence="7">
        <text>an S-substituted L-cysteine + H2O = a thiol + pyruvate + NH4(+)</text>
        <dbReference type="Rhea" id="RHEA:18121"/>
        <dbReference type="ChEBI" id="CHEBI:15361"/>
        <dbReference type="ChEBI" id="CHEBI:15377"/>
        <dbReference type="ChEBI" id="CHEBI:28938"/>
        <dbReference type="ChEBI" id="CHEBI:29256"/>
        <dbReference type="ChEBI" id="CHEBI:58717"/>
        <dbReference type="EC" id="4.4.1.13"/>
    </reaction>
</comment>
<evidence type="ECO:0000256" key="3">
    <source>
        <dbReference type="ARBA" id="ARBA00022898"/>
    </source>
</evidence>
<dbReference type="GO" id="GO:0047804">
    <property type="term" value="F:cysteine-S-conjugate beta-lyase activity"/>
    <property type="evidence" value="ECO:0007669"/>
    <property type="project" value="UniProtKB-EC"/>
</dbReference>
<dbReference type="Pfam" id="PF01053">
    <property type="entry name" value="Cys_Met_Meta_PP"/>
    <property type="match status" value="1"/>
</dbReference>
<name>A0A4R3MCH5_9HYPH</name>
<dbReference type="AlphaFoldDB" id="A0A4R3MCH5"/>
<dbReference type="InterPro" id="IPR015422">
    <property type="entry name" value="PyrdxlP-dep_Trfase_small"/>
</dbReference>
<dbReference type="InterPro" id="IPR054542">
    <property type="entry name" value="Cys_met_metab_PP"/>
</dbReference>
<evidence type="ECO:0000256" key="1">
    <source>
        <dbReference type="ARBA" id="ARBA00001933"/>
    </source>
</evidence>
<dbReference type="PANTHER" id="PTHR43500:SF1">
    <property type="entry name" value="CYSTATHIONINE BETA-LYASE-RELATED"/>
    <property type="match status" value="1"/>
</dbReference>
<evidence type="ECO:0000256" key="9">
    <source>
        <dbReference type="RuleBase" id="RU362118"/>
    </source>
</evidence>